<dbReference type="AlphaFoldDB" id="A0A9X3NBP4"/>
<comment type="caution">
    <text evidence="1">The sequence shown here is derived from an EMBL/GenBank/DDBJ whole genome shotgun (WGS) entry which is preliminary data.</text>
</comment>
<accession>A0A9X3NBP4</accession>
<dbReference type="Proteomes" id="UP001147653">
    <property type="component" value="Unassembled WGS sequence"/>
</dbReference>
<dbReference type="EMBL" id="JAPDDP010000026">
    <property type="protein sequence ID" value="MDA0181807.1"/>
    <property type="molecule type" value="Genomic_DNA"/>
</dbReference>
<sequence>MSHRPDETSLTPDERRSWRSFVELHDEGRRTEALTALDALVTSLGGDDARRDRFAEALAVAWIDPLEPGEHAPTLLRHPLWQRVLLPHLERRVDSADGARRLGIVLATGSVARTDLDERDLLRRAAEQETVGTQSRRWLLDTLLKDLEYAFHELPAGVLAEPEELESDADWLQRLASELQREDELRPVVDYVRQHAAASRAFRRRTDRSVSYAALLEALAIEWRDAPAPLR</sequence>
<organism evidence="1 2">
    <name type="scientific">Solirubrobacter phytolaccae</name>
    <dbReference type="NCBI Taxonomy" id="1404360"/>
    <lineage>
        <taxon>Bacteria</taxon>
        <taxon>Bacillati</taxon>
        <taxon>Actinomycetota</taxon>
        <taxon>Thermoleophilia</taxon>
        <taxon>Solirubrobacterales</taxon>
        <taxon>Solirubrobacteraceae</taxon>
        <taxon>Solirubrobacter</taxon>
    </lineage>
</organism>
<reference evidence="1" key="1">
    <citation type="submission" date="2022-10" db="EMBL/GenBank/DDBJ databases">
        <title>The WGS of Solirubrobacter phytolaccae KCTC 29190.</title>
        <authorList>
            <person name="Jiang Z."/>
        </authorList>
    </citation>
    <scope>NUCLEOTIDE SEQUENCE</scope>
    <source>
        <strain evidence="1">KCTC 29190</strain>
    </source>
</reference>
<dbReference type="RefSeq" id="WP_270026160.1">
    <property type="nucleotide sequence ID" value="NZ_JAPDDP010000026.1"/>
</dbReference>
<evidence type="ECO:0000313" key="1">
    <source>
        <dbReference type="EMBL" id="MDA0181807.1"/>
    </source>
</evidence>
<keyword evidence="2" id="KW-1185">Reference proteome</keyword>
<protein>
    <submittedName>
        <fullName evidence="1">Uncharacterized protein</fullName>
    </submittedName>
</protein>
<name>A0A9X3NBP4_9ACTN</name>
<evidence type="ECO:0000313" key="2">
    <source>
        <dbReference type="Proteomes" id="UP001147653"/>
    </source>
</evidence>
<proteinExistence type="predicted"/>
<gene>
    <name evidence="1" type="ORF">OJ997_16005</name>
</gene>